<comment type="similarity">
    <text evidence="2">Belongs to the CitM (TC 2.A.11) transporter family.</text>
</comment>
<protein>
    <submittedName>
        <fullName evidence="10">Possible tyrosine transporter P-protein</fullName>
    </submittedName>
</protein>
<keyword evidence="7 8" id="KW-0472">Membrane</keyword>
<feature type="transmembrane region" description="Helical" evidence="8">
    <location>
        <begin position="30"/>
        <end position="47"/>
    </location>
</feature>
<feature type="domain" description="Citrate transporter-like" evidence="9">
    <location>
        <begin position="18"/>
        <end position="368"/>
    </location>
</feature>
<feature type="transmembrane region" description="Helical" evidence="8">
    <location>
        <begin position="59"/>
        <end position="82"/>
    </location>
</feature>
<comment type="subcellular location">
    <subcellularLocation>
        <location evidence="1">Cell membrane</location>
        <topology evidence="1">Multi-pass membrane protein</topology>
    </subcellularLocation>
</comment>
<evidence type="ECO:0000256" key="7">
    <source>
        <dbReference type="ARBA" id="ARBA00023136"/>
    </source>
</evidence>
<evidence type="ECO:0000256" key="1">
    <source>
        <dbReference type="ARBA" id="ARBA00004651"/>
    </source>
</evidence>
<keyword evidence="5 8" id="KW-0812">Transmembrane</keyword>
<dbReference type="InterPro" id="IPR004680">
    <property type="entry name" value="Cit_transptr-like_dom"/>
</dbReference>
<feature type="transmembrane region" description="Helical" evidence="8">
    <location>
        <begin position="94"/>
        <end position="111"/>
    </location>
</feature>
<dbReference type="RefSeq" id="WP_073165809.1">
    <property type="nucleotide sequence ID" value="NZ_FQUW01000024.1"/>
</dbReference>
<feature type="transmembrane region" description="Helical" evidence="8">
    <location>
        <begin position="275"/>
        <end position="294"/>
    </location>
</feature>
<accession>A0A1M5AXK7</accession>
<name>A0A1M5AXK7_9FIRM</name>
<dbReference type="Pfam" id="PF03600">
    <property type="entry name" value="CitMHS"/>
    <property type="match status" value="1"/>
</dbReference>
<evidence type="ECO:0000259" key="9">
    <source>
        <dbReference type="Pfam" id="PF03600"/>
    </source>
</evidence>
<dbReference type="InterPro" id="IPR000802">
    <property type="entry name" value="Arsenical_pump_ArsB"/>
</dbReference>
<dbReference type="GO" id="GO:0005886">
    <property type="term" value="C:plasma membrane"/>
    <property type="evidence" value="ECO:0007669"/>
    <property type="project" value="UniProtKB-SubCell"/>
</dbReference>
<sequence>MSEQTQVILATAVFLLTYAVIVSEKIHRTVVALVGAAIMVLTGILNAEEATHAIDFNTIGLLVGMMIIVGITRQTGVFEYLAIKAARQARGEPLRIMAALSLVTAVTSALLDNVTTVLLIVPVTFAIANQLQISPIPFLIAEIIASNIGGTATLIGDPPNIMIGSQTGLGFMDFVINLTPVVAVIYILTIFMLRLIYRRQLVARPELQEKILHLNEKDEIKDPVLLKKCLVVLALTIAGFVLHQYLHLESSVIALSGASLLLLLNRKDPEHALQAVEWPVIFFFAGLFVVVGALEKVGVIEAVARFCLEVTGGEMVPAAMLILWVSAIASAFVDNIPFVATMIPLIQDMGRLGGITDLNLLWWSLSLGACLGGNGTIIGASANVVVVGMAEKRGYPITFLGYMKVAFPLMIMSIVVSTVYLLYWHYEHEPLSLVVTLGAAAILAVITTLLSNVLLRREDRSPARTLSKYKEA</sequence>
<dbReference type="OrthoDB" id="9765532at2"/>
<keyword evidence="3" id="KW-0813">Transport</keyword>
<reference evidence="11" key="1">
    <citation type="submission" date="2016-11" db="EMBL/GenBank/DDBJ databases">
        <authorList>
            <person name="Varghese N."/>
            <person name="Submissions S."/>
        </authorList>
    </citation>
    <scope>NUCLEOTIDE SEQUENCE [LARGE SCALE GENOMIC DNA]</scope>
    <source>
        <strain evidence="11">DSM 11792</strain>
    </source>
</reference>
<dbReference type="EMBL" id="FQUW01000024">
    <property type="protein sequence ID" value="SHF34955.1"/>
    <property type="molecule type" value="Genomic_DNA"/>
</dbReference>
<feature type="transmembrane region" description="Helical" evidence="8">
    <location>
        <begin position="225"/>
        <end position="246"/>
    </location>
</feature>
<evidence type="ECO:0000256" key="6">
    <source>
        <dbReference type="ARBA" id="ARBA00022989"/>
    </source>
</evidence>
<feature type="transmembrane region" description="Helical" evidence="8">
    <location>
        <begin position="6"/>
        <end position="23"/>
    </location>
</feature>
<evidence type="ECO:0000256" key="3">
    <source>
        <dbReference type="ARBA" id="ARBA00022448"/>
    </source>
</evidence>
<evidence type="ECO:0000256" key="2">
    <source>
        <dbReference type="ARBA" id="ARBA00009843"/>
    </source>
</evidence>
<evidence type="ECO:0000313" key="11">
    <source>
        <dbReference type="Proteomes" id="UP000184196"/>
    </source>
</evidence>
<evidence type="ECO:0000256" key="5">
    <source>
        <dbReference type="ARBA" id="ARBA00022692"/>
    </source>
</evidence>
<dbReference type="InterPro" id="IPR051475">
    <property type="entry name" value="Diverse_Ion_Transporter"/>
</dbReference>
<feature type="transmembrane region" description="Helical" evidence="8">
    <location>
        <begin position="360"/>
        <end position="387"/>
    </location>
</feature>
<feature type="transmembrane region" description="Helical" evidence="8">
    <location>
        <begin position="174"/>
        <end position="197"/>
    </location>
</feature>
<keyword evidence="4" id="KW-1003">Cell membrane</keyword>
<proteinExistence type="inferred from homology"/>
<evidence type="ECO:0000256" key="8">
    <source>
        <dbReference type="SAM" id="Phobius"/>
    </source>
</evidence>
<dbReference type="Proteomes" id="UP000184196">
    <property type="component" value="Unassembled WGS sequence"/>
</dbReference>
<dbReference type="GO" id="GO:0015105">
    <property type="term" value="F:arsenite transmembrane transporter activity"/>
    <property type="evidence" value="ECO:0007669"/>
    <property type="project" value="InterPro"/>
</dbReference>
<dbReference type="PANTHER" id="PTHR43568">
    <property type="entry name" value="P PROTEIN"/>
    <property type="match status" value="1"/>
</dbReference>
<dbReference type="AlphaFoldDB" id="A0A1M5AXK7"/>
<organism evidence="10 11">
    <name type="scientific">Desulfofundulus australicus DSM 11792</name>
    <dbReference type="NCBI Taxonomy" id="1121425"/>
    <lineage>
        <taxon>Bacteria</taxon>
        <taxon>Bacillati</taxon>
        <taxon>Bacillota</taxon>
        <taxon>Clostridia</taxon>
        <taxon>Eubacteriales</taxon>
        <taxon>Peptococcaceae</taxon>
        <taxon>Desulfofundulus</taxon>
    </lineage>
</organism>
<feature type="transmembrane region" description="Helical" evidence="8">
    <location>
        <begin position="315"/>
        <end position="340"/>
    </location>
</feature>
<dbReference type="PRINTS" id="PR00758">
    <property type="entry name" value="ARSENICPUMP"/>
</dbReference>
<keyword evidence="6 8" id="KW-1133">Transmembrane helix</keyword>
<keyword evidence="11" id="KW-1185">Reference proteome</keyword>
<feature type="transmembrane region" description="Helical" evidence="8">
    <location>
        <begin position="399"/>
        <end position="425"/>
    </location>
</feature>
<evidence type="ECO:0000313" key="10">
    <source>
        <dbReference type="EMBL" id="SHF34955.1"/>
    </source>
</evidence>
<feature type="transmembrane region" description="Helical" evidence="8">
    <location>
        <begin position="431"/>
        <end position="455"/>
    </location>
</feature>
<dbReference type="PANTHER" id="PTHR43568:SF1">
    <property type="entry name" value="P PROTEIN"/>
    <property type="match status" value="1"/>
</dbReference>
<evidence type="ECO:0000256" key="4">
    <source>
        <dbReference type="ARBA" id="ARBA00022475"/>
    </source>
</evidence>
<dbReference type="CDD" id="cd01116">
    <property type="entry name" value="P_permease"/>
    <property type="match status" value="1"/>
</dbReference>
<gene>
    <name evidence="10" type="ORF">SAMN02745218_02029</name>
</gene>